<dbReference type="Proteomes" id="UP000070620">
    <property type="component" value="Unassembled WGS sequence"/>
</dbReference>
<feature type="compositionally biased region" description="Basic and acidic residues" evidence="1">
    <location>
        <begin position="160"/>
        <end position="175"/>
    </location>
</feature>
<accession>A0A136PY49</accession>
<dbReference type="AlphaFoldDB" id="A0A136PY49"/>
<gene>
    <name evidence="2" type="ORF">AWW66_03345</name>
</gene>
<feature type="compositionally biased region" description="Basic and acidic residues" evidence="1">
    <location>
        <begin position="141"/>
        <end position="151"/>
    </location>
</feature>
<evidence type="ECO:0000256" key="1">
    <source>
        <dbReference type="SAM" id="MobiDB-lite"/>
    </source>
</evidence>
<evidence type="ECO:0000313" key="2">
    <source>
        <dbReference type="EMBL" id="KXK63362.1"/>
    </source>
</evidence>
<proteinExistence type="predicted"/>
<name>A0A136PY49_9ACTN</name>
<keyword evidence="3" id="KW-1185">Reference proteome</keyword>
<feature type="region of interest" description="Disordered" evidence="1">
    <location>
        <begin position="83"/>
        <end position="175"/>
    </location>
</feature>
<sequence length="175" mass="18477">MDSSDLVVARTSGVIMHEGRRHPIRRGVTIARAGHPLVEKSPKLWQPLRVHYDLPGGGRLTAGPASGVAAVIETFGVGGVEQATAAPGELRDVQPTPAPEEPGGAAEGQEGPAAEPEPEPAPEGESPRRPPTSGPGSGNDAWRRHAADKTRTPLKQWASKNRDDIRRELYGEGGE</sequence>
<evidence type="ECO:0000313" key="3">
    <source>
        <dbReference type="Proteomes" id="UP000070620"/>
    </source>
</evidence>
<dbReference type="EMBL" id="LRQV01000006">
    <property type="protein sequence ID" value="KXK63362.1"/>
    <property type="molecule type" value="Genomic_DNA"/>
</dbReference>
<organism evidence="2 3">
    <name type="scientific">Micromonospora rosaria</name>
    <dbReference type="NCBI Taxonomy" id="47874"/>
    <lineage>
        <taxon>Bacteria</taxon>
        <taxon>Bacillati</taxon>
        <taxon>Actinomycetota</taxon>
        <taxon>Actinomycetes</taxon>
        <taxon>Micromonosporales</taxon>
        <taxon>Micromonosporaceae</taxon>
        <taxon>Micromonospora</taxon>
    </lineage>
</organism>
<feature type="compositionally biased region" description="Low complexity" evidence="1">
    <location>
        <begin position="101"/>
        <end position="114"/>
    </location>
</feature>
<dbReference type="RefSeq" id="WP_067359813.1">
    <property type="nucleotide sequence ID" value="NZ_JBIUBN010000003.1"/>
</dbReference>
<dbReference type="OrthoDB" id="9850691at2"/>
<comment type="caution">
    <text evidence="2">The sequence shown here is derived from an EMBL/GenBank/DDBJ whole genome shotgun (WGS) entry which is preliminary data.</text>
</comment>
<reference evidence="2 3" key="1">
    <citation type="submission" date="2016-01" db="EMBL/GenBank/DDBJ databases">
        <title>Whole genome sequence and analysis of Micromonospora rosaria DSM 803, which can produce antibacterial substance rosamicin.</title>
        <authorList>
            <person name="Yang H."/>
            <person name="He X."/>
            <person name="Zhu D."/>
        </authorList>
    </citation>
    <scope>NUCLEOTIDE SEQUENCE [LARGE SCALE GENOMIC DNA]</scope>
    <source>
        <strain evidence="2 3">DSM 803</strain>
    </source>
</reference>
<protein>
    <submittedName>
        <fullName evidence="2">Uncharacterized protein</fullName>
    </submittedName>
</protein>